<feature type="domain" description="Carboxymuconolactone decarboxylase-like" evidence="1">
    <location>
        <begin position="42"/>
        <end position="106"/>
    </location>
</feature>
<proteinExistence type="predicted"/>
<dbReference type="RefSeq" id="WP_051642161.1">
    <property type="nucleotide sequence ID" value="NZ_JAGSGC010000001.1"/>
</dbReference>
<evidence type="ECO:0000313" key="3">
    <source>
        <dbReference type="Proteomes" id="UP000027192"/>
    </source>
</evidence>
<dbReference type="GO" id="GO:0051920">
    <property type="term" value="F:peroxiredoxin activity"/>
    <property type="evidence" value="ECO:0007669"/>
    <property type="project" value="InterPro"/>
</dbReference>
<accession>A0A066RMY7</accession>
<protein>
    <recommendedName>
        <fullName evidence="1">Carboxymuconolactone decarboxylase-like domain-containing protein</fullName>
    </recommendedName>
</protein>
<dbReference type="Proteomes" id="UP000027192">
    <property type="component" value="Unassembled WGS sequence"/>
</dbReference>
<dbReference type="PANTHER" id="PTHR34846">
    <property type="entry name" value="4-CARBOXYMUCONOLACTONE DECARBOXYLASE FAMILY PROTEIN (AFU_ORTHOLOGUE AFUA_6G11590)"/>
    <property type="match status" value="1"/>
</dbReference>
<gene>
    <name evidence="2" type="ORF">EA58_17375</name>
</gene>
<organism evidence="2 3">
    <name type="scientific">Photobacterium galatheae</name>
    <dbReference type="NCBI Taxonomy" id="1654360"/>
    <lineage>
        <taxon>Bacteria</taxon>
        <taxon>Pseudomonadati</taxon>
        <taxon>Pseudomonadota</taxon>
        <taxon>Gammaproteobacteria</taxon>
        <taxon>Vibrionales</taxon>
        <taxon>Vibrionaceae</taxon>
        <taxon>Photobacterium</taxon>
    </lineage>
</organism>
<name>A0A066RMY7_9GAMM</name>
<dbReference type="EMBL" id="JMIB01000032">
    <property type="protein sequence ID" value="KDM90496.1"/>
    <property type="molecule type" value="Genomic_DNA"/>
</dbReference>
<evidence type="ECO:0000259" key="1">
    <source>
        <dbReference type="Pfam" id="PF02627"/>
    </source>
</evidence>
<dbReference type="STRING" id="1654360.EA58_17375"/>
<evidence type="ECO:0000313" key="2">
    <source>
        <dbReference type="EMBL" id="KDM90496.1"/>
    </source>
</evidence>
<dbReference type="SUPFAM" id="SSF69118">
    <property type="entry name" value="AhpD-like"/>
    <property type="match status" value="1"/>
</dbReference>
<dbReference type="InterPro" id="IPR029032">
    <property type="entry name" value="AhpD-like"/>
</dbReference>
<dbReference type="OrthoDB" id="5987308at2"/>
<comment type="caution">
    <text evidence="2">The sequence shown here is derived from an EMBL/GenBank/DDBJ whole genome shotgun (WGS) entry which is preliminary data.</text>
</comment>
<dbReference type="InterPro" id="IPR003779">
    <property type="entry name" value="CMD-like"/>
</dbReference>
<dbReference type="Gene3D" id="1.20.1290.10">
    <property type="entry name" value="AhpD-like"/>
    <property type="match status" value="1"/>
</dbReference>
<sequence>MARLPYLDDSAELSDETLAAYEHIAASRGHVSGVFALLLNSPKAAELVADLGGFLRFDSCLKPAVKELVILTALSENACQFEWGFHEKFAQQAGISPQAIEVIRNRRLPDKEPEISPMERDLVAYVRQLLVCKRVSDVLFEALKTRFNVQELTEITLTAGYYAMVASLLNAGNIQAAPGNPTLPEPDASSLNVN</sequence>
<dbReference type="PANTHER" id="PTHR34846:SF11">
    <property type="entry name" value="4-CARBOXYMUCONOLACTONE DECARBOXYLASE FAMILY PROTEIN (AFU_ORTHOLOGUE AFUA_6G11590)"/>
    <property type="match status" value="1"/>
</dbReference>
<dbReference type="AlphaFoldDB" id="A0A066RMY7"/>
<reference evidence="2 3" key="1">
    <citation type="submission" date="2014-04" db="EMBL/GenBank/DDBJ databases">
        <title>Draft genome sequence of Photobacterium halotolerans S2753: a solonamide, ngercheumicin and holomycin producer.</title>
        <authorList>
            <person name="Machado H.R."/>
            <person name="Gram L."/>
        </authorList>
    </citation>
    <scope>NUCLEOTIDE SEQUENCE [LARGE SCALE GENOMIC DNA]</scope>
    <source>
        <strain evidence="2 3">S2753</strain>
    </source>
</reference>
<keyword evidence="3" id="KW-1185">Reference proteome</keyword>
<dbReference type="Pfam" id="PF02627">
    <property type="entry name" value="CMD"/>
    <property type="match status" value="1"/>
</dbReference>